<protein>
    <submittedName>
        <fullName evidence="1">Fur-regulated basic protein FbpA</fullName>
    </submittedName>
</protein>
<dbReference type="Pfam" id="PF13076">
    <property type="entry name" value="Fur_reg_FbpA"/>
    <property type="match status" value="1"/>
</dbReference>
<dbReference type="GeneID" id="45025590"/>
<proteinExistence type="predicted"/>
<reference evidence="1" key="1">
    <citation type="submission" date="2023-11" db="EMBL/GenBank/DDBJ databases">
        <title>Genome Sequence of Bacillus thuringiensis stain BLB 30AF.</title>
        <authorList>
            <person name="Farhat A."/>
        </authorList>
    </citation>
    <scope>NUCLEOTIDE SEQUENCE</scope>
    <source>
        <strain evidence="1">BLB30AF</strain>
    </source>
</reference>
<organism evidence="1 2">
    <name type="scientific">Bacillus thuringiensis</name>
    <dbReference type="NCBI Taxonomy" id="1428"/>
    <lineage>
        <taxon>Bacteria</taxon>
        <taxon>Bacillati</taxon>
        <taxon>Bacillota</taxon>
        <taxon>Bacilli</taxon>
        <taxon>Bacillales</taxon>
        <taxon>Bacillaceae</taxon>
        <taxon>Bacillus</taxon>
        <taxon>Bacillus cereus group</taxon>
    </lineage>
</organism>
<name>A0AAW9GGE2_BACTU</name>
<evidence type="ECO:0000313" key="1">
    <source>
        <dbReference type="EMBL" id="MDY0850447.1"/>
    </source>
</evidence>
<accession>A0AAW9GGE2</accession>
<gene>
    <name evidence="1" type="ORF">SOH20_05860</name>
</gene>
<comment type="caution">
    <text evidence="1">The sequence shown here is derived from an EMBL/GenBank/DDBJ whole genome shotgun (WGS) entry which is preliminary data.</text>
</comment>
<dbReference type="Proteomes" id="UP001274571">
    <property type="component" value="Unassembled WGS sequence"/>
</dbReference>
<sequence>MCRGHGGVVLHQHIIDQLIDRGIYKSKDGLRDLFECSFEELVEMLEGEE</sequence>
<dbReference type="EMBL" id="JAXCMD010000001">
    <property type="protein sequence ID" value="MDY0850447.1"/>
    <property type="molecule type" value="Genomic_DNA"/>
</dbReference>
<dbReference type="AlphaFoldDB" id="A0AAW9GGE2"/>
<evidence type="ECO:0000313" key="2">
    <source>
        <dbReference type="Proteomes" id="UP001274571"/>
    </source>
</evidence>
<dbReference type="RefSeq" id="WP_306480382.1">
    <property type="nucleotide sequence ID" value="NZ_CBCPLK010000001.1"/>
</dbReference>
<dbReference type="InterPro" id="IPR025072">
    <property type="entry name" value="Fur_reg_FbpA"/>
</dbReference>